<dbReference type="InterPro" id="IPR011864">
    <property type="entry name" value="Phosphate_PstC"/>
</dbReference>
<evidence type="ECO:0000256" key="6">
    <source>
        <dbReference type="ARBA" id="ARBA00022692"/>
    </source>
</evidence>
<dbReference type="PANTHER" id="PTHR30425">
    <property type="entry name" value="PHOSPHATE TRANSPORT SYSTEM PERMEASE PROTEIN PST"/>
    <property type="match status" value="1"/>
</dbReference>
<evidence type="ECO:0000256" key="8">
    <source>
        <dbReference type="ARBA" id="ARBA00023136"/>
    </source>
</evidence>
<feature type="transmembrane region" description="Helical" evidence="9">
    <location>
        <begin position="74"/>
        <end position="103"/>
    </location>
</feature>
<dbReference type="Gene3D" id="1.10.3720.10">
    <property type="entry name" value="MetI-like"/>
    <property type="match status" value="1"/>
</dbReference>
<dbReference type="PANTHER" id="PTHR30425:SF1">
    <property type="entry name" value="PHOSPHATE TRANSPORT SYSTEM PERMEASE PROTEIN PSTC"/>
    <property type="match status" value="1"/>
</dbReference>
<dbReference type="InterPro" id="IPR035906">
    <property type="entry name" value="MetI-like_sf"/>
</dbReference>
<keyword evidence="6 9" id="KW-0812">Transmembrane</keyword>
<evidence type="ECO:0000256" key="7">
    <source>
        <dbReference type="ARBA" id="ARBA00022989"/>
    </source>
</evidence>
<feature type="domain" description="ABC transmembrane type-1" evidence="11">
    <location>
        <begin position="75"/>
        <end position="282"/>
    </location>
</feature>
<feature type="transmembrane region" description="Helical" evidence="9">
    <location>
        <begin position="115"/>
        <end position="140"/>
    </location>
</feature>
<keyword evidence="5 10" id="KW-0592">Phosphate transport</keyword>
<dbReference type="InterPro" id="IPR051124">
    <property type="entry name" value="Phosphate_Transport_Permease"/>
</dbReference>
<feature type="transmembrane region" description="Helical" evidence="9">
    <location>
        <begin position="221"/>
        <end position="242"/>
    </location>
</feature>
<evidence type="ECO:0000256" key="5">
    <source>
        <dbReference type="ARBA" id="ARBA00022592"/>
    </source>
</evidence>
<sequence length="289" mass="29319">MIWSRPNSSSRWHIDRIVGAPLGAIAAGVASILMLVLAFLGGEALPALLGIGWLRLLTDDGWHPLEGQFGLSPMLVATLASTAGAVALAAPLGIGSAVFLRFYAPRPLARAYRTALGLLAGIPSVVYGLWGLTVLVPLIARWTPPGASLLTAILILALMIVPTVALTSASALASVPEQLLLGGHALGMRRKGIVLGIALPGARAGIASGIVLASARALGETMAVLMVAGNVAQVPASLFAPVRTLTGNIALEMAYAGGLQRSALFATGLVLTAMVIALAWLGAPGARAG</sequence>
<dbReference type="PROSITE" id="PS50928">
    <property type="entry name" value="ABC_TM1"/>
    <property type="match status" value="1"/>
</dbReference>
<dbReference type="GO" id="GO:0005315">
    <property type="term" value="F:phosphate transmembrane transporter activity"/>
    <property type="evidence" value="ECO:0007669"/>
    <property type="project" value="InterPro"/>
</dbReference>
<dbReference type="InterPro" id="IPR000515">
    <property type="entry name" value="MetI-like"/>
</dbReference>
<dbReference type="NCBIfam" id="TIGR02138">
    <property type="entry name" value="phosphate_pstC"/>
    <property type="match status" value="1"/>
</dbReference>
<gene>
    <name evidence="12" type="primary">pstC</name>
    <name evidence="12" type="ORF">H3H36_02290</name>
</gene>
<dbReference type="EMBL" id="JACEZS010000001">
    <property type="protein sequence ID" value="MBA5604192.1"/>
    <property type="molecule type" value="Genomic_DNA"/>
</dbReference>
<accession>A0A7W2EDZ8</accession>
<dbReference type="RefSeq" id="WP_182213516.1">
    <property type="nucleotide sequence ID" value="NZ_JACEZS010000001.1"/>
</dbReference>
<dbReference type="GO" id="GO:0005886">
    <property type="term" value="C:plasma membrane"/>
    <property type="evidence" value="ECO:0007669"/>
    <property type="project" value="UniProtKB-SubCell"/>
</dbReference>
<comment type="subcellular location">
    <subcellularLocation>
        <location evidence="10">Cell inner membrane</location>
        <topology evidence="10">Multi-pass membrane protein</topology>
    </subcellularLocation>
    <subcellularLocation>
        <location evidence="1 9">Cell membrane</location>
        <topology evidence="1 9">Multi-pass membrane protein</topology>
    </subcellularLocation>
</comment>
<feature type="transmembrane region" description="Helical" evidence="9">
    <location>
        <begin position="21"/>
        <end position="54"/>
    </location>
</feature>
<dbReference type="CDD" id="cd06261">
    <property type="entry name" value="TM_PBP2"/>
    <property type="match status" value="1"/>
</dbReference>
<evidence type="ECO:0000256" key="2">
    <source>
        <dbReference type="ARBA" id="ARBA00007069"/>
    </source>
</evidence>
<evidence type="ECO:0000256" key="4">
    <source>
        <dbReference type="ARBA" id="ARBA00022475"/>
    </source>
</evidence>
<feature type="transmembrane region" description="Helical" evidence="9">
    <location>
        <begin position="146"/>
        <end position="172"/>
    </location>
</feature>
<evidence type="ECO:0000256" key="3">
    <source>
        <dbReference type="ARBA" id="ARBA00022448"/>
    </source>
</evidence>
<dbReference type="SUPFAM" id="SSF161098">
    <property type="entry name" value="MetI-like"/>
    <property type="match status" value="1"/>
</dbReference>
<organism evidence="12 13">
    <name type="scientific">Rugamonas fusca</name>
    <dbReference type="NCBI Taxonomy" id="2758568"/>
    <lineage>
        <taxon>Bacteria</taxon>
        <taxon>Pseudomonadati</taxon>
        <taxon>Pseudomonadota</taxon>
        <taxon>Betaproteobacteria</taxon>
        <taxon>Burkholderiales</taxon>
        <taxon>Oxalobacteraceae</taxon>
        <taxon>Telluria group</taxon>
        <taxon>Rugamonas</taxon>
    </lineage>
</organism>
<proteinExistence type="inferred from homology"/>
<evidence type="ECO:0000313" key="13">
    <source>
        <dbReference type="Proteomes" id="UP000566711"/>
    </source>
</evidence>
<reference evidence="12 13" key="1">
    <citation type="submission" date="2020-07" db="EMBL/GenBank/DDBJ databases">
        <title>Novel species isolated from subtropical streams in China.</title>
        <authorList>
            <person name="Lu H."/>
        </authorList>
    </citation>
    <scope>NUCLEOTIDE SEQUENCE [LARGE SCALE GENOMIC DNA]</scope>
    <source>
        <strain evidence="12 13">FT3S</strain>
    </source>
</reference>
<keyword evidence="3 9" id="KW-0813">Transport</keyword>
<feature type="transmembrane region" description="Helical" evidence="9">
    <location>
        <begin position="263"/>
        <end position="283"/>
    </location>
</feature>
<evidence type="ECO:0000256" key="9">
    <source>
        <dbReference type="RuleBase" id="RU363032"/>
    </source>
</evidence>
<keyword evidence="4" id="KW-1003">Cell membrane</keyword>
<evidence type="ECO:0000259" key="11">
    <source>
        <dbReference type="PROSITE" id="PS50928"/>
    </source>
</evidence>
<dbReference type="GO" id="GO:0006817">
    <property type="term" value="P:phosphate ion transport"/>
    <property type="evidence" value="ECO:0007669"/>
    <property type="project" value="UniProtKB-KW"/>
</dbReference>
<comment type="similarity">
    <text evidence="2 10">Belongs to the binding-protein-dependent transport system permease family. CysTW subfamily.</text>
</comment>
<feature type="transmembrane region" description="Helical" evidence="9">
    <location>
        <begin position="193"/>
        <end position="215"/>
    </location>
</feature>
<comment type="function">
    <text evidence="10">Part of the binding-protein-dependent transport system for phosphate; probably responsible for the translocation of the substrate across the membrane.</text>
</comment>
<evidence type="ECO:0000256" key="10">
    <source>
        <dbReference type="RuleBase" id="RU363054"/>
    </source>
</evidence>
<evidence type="ECO:0000313" key="12">
    <source>
        <dbReference type="EMBL" id="MBA5604192.1"/>
    </source>
</evidence>
<keyword evidence="10" id="KW-0997">Cell inner membrane</keyword>
<protein>
    <recommendedName>
        <fullName evidence="10">Phosphate transport system permease protein</fullName>
    </recommendedName>
</protein>
<keyword evidence="8 9" id="KW-0472">Membrane</keyword>
<dbReference type="Proteomes" id="UP000566711">
    <property type="component" value="Unassembled WGS sequence"/>
</dbReference>
<keyword evidence="13" id="KW-1185">Reference proteome</keyword>
<name>A0A7W2EDZ8_9BURK</name>
<dbReference type="Pfam" id="PF00528">
    <property type="entry name" value="BPD_transp_1"/>
    <property type="match status" value="1"/>
</dbReference>
<dbReference type="AlphaFoldDB" id="A0A7W2EDZ8"/>
<comment type="caution">
    <text evidence="12">The sequence shown here is derived from an EMBL/GenBank/DDBJ whole genome shotgun (WGS) entry which is preliminary data.</text>
</comment>
<evidence type="ECO:0000256" key="1">
    <source>
        <dbReference type="ARBA" id="ARBA00004651"/>
    </source>
</evidence>
<keyword evidence="7 9" id="KW-1133">Transmembrane helix</keyword>